<accession>A0A3N2CVN5</accession>
<dbReference type="AlphaFoldDB" id="A0A3N2CVN5"/>
<keyword evidence="2" id="KW-1185">Reference proteome</keyword>
<dbReference type="OrthoDB" id="3787456at2"/>
<gene>
    <name evidence="1" type="ORF">EDD33_2396</name>
</gene>
<proteinExistence type="predicted"/>
<evidence type="ECO:0008006" key="3">
    <source>
        <dbReference type="Google" id="ProtNLM"/>
    </source>
</evidence>
<reference evidence="1 2" key="1">
    <citation type="submission" date="2018-11" db="EMBL/GenBank/DDBJ databases">
        <title>Sequencing the genomes of 1000 actinobacteria strains.</title>
        <authorList>
            <person name="Klenk H.-P."/>
        </authorList>
    </citation>
    <scope>NUCLEOTIDE SEQUENCE [LARGE SCALE GENOMIC DNA]</scope>
    <source>
        <strain evidence="1 2">DSM 12652</strain>
    </source>
</reference>
<dbReference type="Proteomes" id="UP000281738">
    <property type="component" value="Unassembled WGS sequence"/>
</dbReference>
<name>A0A3N2CVN5_9ACTN</name>
<sequence length="185" mass="19267">MSWEAALLDVFEDLEQQAAGLRLVDRDAEVADLAAAAYTEVALAERAHASRGALLVVRSVGGLVLTGTLVRSGTDWLLVEAAGTSWLVPLVGVVSVSGLSPRADDTQSWSVVDRLPFRALVRRTAESDPRCRLHLADGSSTTGAVLRVGSDFLELVAGDPAPGERARTATVLVPLGAVAALRGGS</sequence>
<comment type="caution">
    <text evidence="1">The sequence shown here is derived from an EMBL/GenBank/DDBJ whole genome shotgun (WGS) entry which is preliminary data.</text>
</comment>
<protein>
    <recommendedName>
        <fullName evidence="3">Fis family transcriptional regulator</fullName>
    </recommendedName>
</protein>
<dbReference type="RefSeq" id="WP_148077066.1">
    <property type="nucleotide sequence ID" value="NZ_RKHO01000001.1"/>
</dbReference>
<evidence type="ECO:0000313" key="1">
    <source>
        <dbReference type="EMBL" id="ROR91526.1"/>
    </source>
</evidence>
<dbReference type="EMBL" id="RKHO01000001">
    <property type="protein sequence ID" value="ROR91526.1"/>
    <property type="molecule type" value="Genomic_DNA"/>
</dbReference>
<organism evidence="1 2">
    <name type="scientific">Nocardioides aurantiacus</name>
    <dbReference type="NCBI Taxonomy" id="86796"/>
    <lineage>
        <taxon>Bacteria</taxon>
        <taxon>Bacillati</taxon>
        <taxon>Actinomycetota</taxon>
        <taxon>Actinomycetes</taxon>
        <taxon>Propionibacteriales</taxon>
        <taxon>Nocardioidaceae</taxon>
        <taxon>Nocardioides</taxon>
    </lineage>
</organism>
<evidence type="ECO:0000313" key="2">
    <source>
        <dbReference type="Proteomes" id="UP000281738"/>
    </source>
</evidence>